<proteinExistence type="predicted"/>
<dbReference type="PANTHER" id="PTHR30535">
    <property type="entry name" value="VITAMIN B12-BINDING PROTEIN"/>
    <property type="match status" value="1"/>
</dbReference>
<dbReference type="AlphaFoldDB" id="A0A918J1D2"/>
<dbReference type="CDD" id="cd01139">
    <property type="entry name" value="TroA_f"/>
    <property type="match status" value="1"/>
</dbReference>
<dbReference type="InterPro" id="IPR002491">
    <property type="entry name" value="ABC_transptr_periplasmic_BD"/>
</dbReference>
<feature type="signal peptide" evidence="1">
    <location>
        <begin position="1"/>
        <end position="23"/>
    </location>
</feature>
<comment type="caution">
    <text evidence="3">The sequence shown here is derived from an EMBL/GenBank/DDBJ whole genome shotgun (WGS) entry which is preliminary data.</text>
</comment>
<dbReference type="InterPro" id="IPR050902">
    <property type="entry name" value="ABC_Transporter_SBP"/>
</dbReference>
<dbReference type="EMBL" id="BMYQ01000015">
    <property type="protein sequence ID" value="GGW42860.1"/>
    <property type="molecule type" value="Genomic_DNA"/>
</dbReference>
<feature type="chain" id="PRO_5037356432" evidence="1">
    <location>
        <begin position="24"/>
        <end position="374"/>
    </location>
</feature>
<dbReference type="SUPFAM" id="SSF53807">
    <property type="entry name" value="Helical backbone' metal receptor"/>
    <property type="match status" value="1"/>
</dbReference>
<sequence>MNPVRSLLGAAALGVLAASPALADKVTITDITGREVAVETPVQRVILGEGRQAFFTAVLDTENPFARVVGWRDDFKQADPDSYAAYAEKFPQMNALPTFGGFKEGTFDIEQAVSLKPDVMILNLEAKAATDEAGYEEKLAKVGIPIVYVDFRENPFEHNARSMEIIGQLYGEEARAAEFNAFFQQEMAKVTRVIAAQTDLKRPLVFVERAGGYTEDCCMSFGAANFGQMVEVAGGANMATPFIPGTFGTVNGEQIIASNPDTIIVTGGNWEAYVPGGTWVGVAPGADMAAAREKLGGLMKRPAFTGVKAVETGNVHAIWHQFYNNPYSFVAVQQIAKWLHPDLFADLDPEATLKELHARFLPVEYRPGYWVSLN</sequence>
<evidence type="ECO:0000256" key="1">
    <source>
        <dbReference type="SAM" id="SignalP"/>
    </source>
</evidence>
<name>A0A918J1D2_9RHOB</name>
<protein>
    <submittedName>
        <fullName evidence="3">ABC transporter substrate-binding protein</fullName>
    </submittedName>
</protein>
<evidence type="ECO:0000259" key="2">
    <source>
        <dbReference type="PROSITE" id="PS50983"/>
    </source>
</evidence>
<evidence type="ECO:0000313" key="4">
    <source>
        <dbReference type="Proteomes" id="UP000628984"/>
    </source>
</evidence>
<dbReference type="PANTHER" id="PTHR30535:SF34">
    <property type="entry name" value="MOLYBDATE-BINDING PROTEIN MOLA"/>
    <property type="match status" value="1"/>
</dbReference>
<reference evidence="3" key="1">
    <citation type="journal article" date="2014" name="Int. J. Syst. Evol. Microbiol.">
        <title>Complete genome sequence of Corynebacterium casei LMG S-19264T (=DSM 44701T), isolated from a smear-ripened cheese.</title>
        <authorList>
            <consortium name="US DOE Joint Genome Institute (JGI-PGF)"/>
            <person name="Walter F."/>
            <person name="Albersmeier A."/>
            <person name="Kalinowski J."/>
            <person name="Ruckert C."/>
        </authorList>
    </citation>
    <scope>NUCLEOTIDE SEQUENCE</scope>
    <source>
        <strain evidence="3">KCTC 23714</strain>
    </source>
</reference>
<dbReference type="Pfam" id="PF01497">
    <property type="entry name" value="Peripla_BP_2"/>
    <property type="match status" value="1"/>
</dbReference>
<gene>
    <name evidence="3" type="ORF">GCM10011452_33990</name>
</gene>
<dbReference type="Gene3D" id="3.40.50.1980">
    <property type="entry name" value="Nitrogenase molybdenum iron protein domain"/>
    <property type="match status" value="2"/>
</dbReference>
<dbReference type="RefSeq" id="WP_189635075.1">
    <property type="nucleotide sequence ID" value="NZ_BMYQ01000015.1"/>
</dbReference>
<keyword evidence="1" id="KW-0732">Signal</keyword>
<dbReference type="Proteomes" id="UP000628984">
    <property type="component" value="Unassembled WGS sequence"/>
</dbReference>
<keyword evidence="4" id="KW-1185">Reference proteome</keyword>
<feature type="domain" description="Fe/B12 periplasmic-binding" evidence="2">
    <location>
        <begin position="44"/>
        <end position="347"/>
    </location>
</feature>
<organism evidence="3 4">
    <name type="scientific">Gemmobacter lanyuensis</name>
    <dbReference type="NCBI Taxonomy" id="1054497"/>
    <lineage>
        <taxon>Bacteria</taxon>
        <taxon>Pseudomonadati</taxon>
        <taxon>Pseudomonadota</taxon>
        <taxon>Alphaproteobacteria</taxon>
        <taxon>Rhodobacterales</taxon>
        <taxon>Paracoccaceae</taxon>
        <taxon>Gemmobacter</taxon>
    </lineage>
</organism>
<reference evidence="3" key="2">
    <citation type="submission" date="2020-09" db="EMBL/GenBank/DDBJ databases">
        <authorList>
            <person name="Sun Q."/>
            <person name="Kim S."/>
        </authorList>
    </citation>
    <scope>NUCLEOTIDE SEQUENCE</scope>
    <source>
        <strain evidence="3">KCTC 23714</strain>
    </source>
</reference>
<evidence type="ECO:0000313" key="3">
    <source>
        <dbReference type="EMBL" id="GGW42860.1"/>
    </source>
</evidence>
<accession>A0A918J1D2</accession>
<dbReference type="PROSITE" id="PS50983">
    <property type="entry name" value="FE_B12_PBP"/>
    <property type="match status" value="1"/>
</dbReference>